<dbReference type="EMBL" id="KZ308364">
    <property type="protein sequence ID" value="KAG8228247.1"/>
    <property type="molecule type" value="Genomic_DNA"/>
</dbReference>
<dbReference type="PANTHER" id="PTHR14684:SF2">
    <property type="entry name" value="THIOREDOXIN DOMAIN-CONTAINING PROTEIN 15"/>
    <property type="match status" value="1"/>
</dbReference>
<dbReference type="SUPFAM" id="SSF52833">
    <property type="entry name" value="Thioredoxin-like"/>
    <property type="match status" value="1"/>
</dbReference>
<keyword evidence="2" id="KW-0732">Signal</keyword>
<accession>A0A8K0P085</accession>
<keyword evidence="1" id="KW-0812">Transmembrane</keyword>
<dbReference type="Gene3D" id="3.40.30.10">
    <property type="entry name" value="Glutaredoxin"/>
    <property type="match status" value="1"/>
</dbReference>
<keyword evidence="1" id="KW-1133">Transmembrane helix</keyword>
<dbReference type="PANTHER" id="PTHR14684">
    <property type="entry name" value="THIOREDOXIN DOMAIN-CONTAINING PROTEIN 15"/>
    <property type="match status" value="1"/>
</dbReference>
<organism evidence="4 5">
    <name type="scientific">Ladona fulva</name>
    <name type="common">Scarce chaser dragonfly</name>
    <name type="synonym">Libellula fulva</name>
    <dbReference type="NCBI Taxonomy" id="123851"/>
    <lineage>
        <taxon>Eukaryota</taxon>
        <taxon>Metazoa</taxon>
        <taxon>Ecdysozoa</taxon>
        <taxon>Arthropoda</taxon>
        <taxon>Hexapoda</taxon>
        <taxon>Insecta</taxon>
        <taxon>Pterygota</taxon>
        <taxon>Palaeoptera</taxon>
        <taxon>Odonata</taxon>
        <taxon>Epiprocta</taxon>
        <taxon>Anisoptera</taxon>
        <taxon>Libelluloidea</taxon>
        <taxon>Libellulidae</taxon>
        <taxon>Ladona</taxon>
    </lineage>
</organism>
<dbReference type="InterPro" id="IPR013766">
    <property type="entry name" value="Thioredoxin_domain"/>
</dbReference>
<keyword evidence="5" id="KW-1185">Reference proteome</keyword>
<dbReference type="GO" id="GO:0005929">
    <property type="term" value="C:cilium"/>
    <property type="evidence" value="ECO:0007669"/>
    <property type="project" value="TreeGrafter"/>
</dbReference>
<feature type="signal peptide" evidence="2">
    <location>
        <begin position="1"/>
        <end position="21"/>
    </location>
</feature>
<dbReference type="Pfam" id="PF00085">
    <property type="entry name" value="Thioredoxin"/>
    <property type="match status" value="1"/>
</dbReference>
<dbReference type="Proteomes" id="UP000792457">
    <property type="component" value="Unassembled WGS sequence"/>
</dbReference>
<comment type="caution">
    <text evidence="4">The sequence shown here is derived from an EMBL/GenBank/DDBJ whole genome shotgun (WGS) entry which is preliminary data.</text>
</comment>
<evidence type="ECO:0000259" key="3">
    <source>
        <dbReference type="PROSITE" id="PS51352"/>
    </source>
</evidence>
<feature type="transmembrane region" description="Helical" evidence="1">
    <location>
        <begin position="294"/>
        <end position="312"/>
    </location>
</feature>
<evidence type="ECO:0000313" key="5">
    <source>
        <dbReference type="Proteomes" id="UP000792457"/>
    </source>
</evidence>
<dbReference type="AlphaFoldDB" id="A0A8K0P085"/>
<evidence type="ECO:0000256" key="1">
    <source>
        <dbReference type="SAM" id="Phobius"/>
    </source>
</evidence>
<protein>
    <recommendedName>
        <fullName evidence="3">Thioredoxin domain-containing protein</fullName>
    </recommendedName>
</protein>
<name>A0A8K0P085_LADFU</name>
<proteinExistence type="predicted"/>
<dbReference type="PROSITE" id="PS51352">
    <property type="entry name" value="THIOREDOXIN_2"/>
    <property type="match status" value="1"/>
</dbReference>
<dbReference type="OrthoDB" id="1899781at2759"/>
<reference evidence="4" key="1">
    <citation type="submission" date="2013-04" db="EMBL/GenBank/DDBJ databases">
        <authorList>
            <person name="Qu J."/>
            <person name="Murali S.C."/>
            <person name="Bandaranaike D."/>
            <person name="Bellair M."/>
            <person name="Blankenburg K."/>
            <person name="Chao H."/>
            <person name="Dinh H."/>
            <person name="Doddapaneni H."/>
            <person name="Downs B."/>
            <person name="Dugan-Rocha S."/>
            <person name="Elkadiri S."/>
            <person name="Gnanaolivu R.D."/>
            <person name="Hernandez B."/>
            <person name="Javaid M."/>
            <person name="Jayaseelan J.C."/>
            <person name="Lee S."/>
            <person name="Li M."/>
            <person name="Ming W."/>
            <person name="Munidasa M."/>
            <person name="Muniz J."/>
            <person name="Nguyen L."/>
            <person name="Ongeri F."/>
            <person name="Osuji N."/>
            <person name="Pu L.-L."/>
            <person name="Puazo M."/>
            <person name="Qu C."/>
            <person name="Quiroz J."/>
            <person name="Raj R."/>
            <person name="Weissenberger G."/>
            <person name="Xin Y."/>
            <person name="Zou X."/>
            <person name="Han Y."/>
            <person name="Richards S."/>
            <person name="Worley K."/>
            <person name="Muzny D."/>
            <person name="Gibbs R."/>
        </authorList>
    </citation>
    <scope>NUCLEOTIDE SEQUENCE</scope>
    <source>
        <strain evidence="4">Sampled in the wild</strain>
    </source>
</reference>
<feature type="domain" description="Thioredoxin" evidence="3">
    <location>
        <begin position="126"/>
        <end position="266"/>
    </location>
</feature>
<dbReference type="InterPro" id="IPR042418">
    <property type="entry name" value="TXNDC15"/>
</dbReference>
<sequence length="341" mass="38070">MIMRKYFTLTLVLLLIEFSIGNEEAEAGTETSNLELLPFDLEETDQNVMSKTPLENISSDKEKEIINGFYYFFDYIFRMISDFMSLTAALIKGTGLEQAKNSSQVIDGDGINATITTNTTVSVNATTTNVTASNFTMISCVPLNQTEIPHVEVVDAERLSSVLSVNPNVTSRSEPGLCVVLLFYSPTCPFSLLTAPHFNALPRLFSNVLMLAVDSMKFPNHRFNTLYGVVGVPTIILFHNGRPIAKFNRLEYTLPAMTNFITKYTGMEPEGVVNVTSADFMGPIPFTPSEEPDYILVLSYVFIAICCVYGFTKSDFFATIVETIKSNWRDAEAQREHEHED</sequence>
<dbReference type="InterPro" id="IPR036249">
    <property type="entry name" value="Thioredoxin-like_sf"/>
</dbReference>
<evidence type="ECO:0000256" key="2">
    <source>
        <dbReference type="SAM" id="SignalP"/>
    </source>
</evidence>
<keyword evidence="1" id="KW-0472">Membrane</keyword>
<feature type="chain" id="PRO_5035447871" description="Thioredoxin domain-containing protein" evidence="2">
    <location>
        <begin position="22"/>
        <end position="341"/>
    </location>
</feature>
<gene>
    <name evidence="4" type="ORF">J437_LFUL015058</name>
</gene>
<evidence type="ECO:0000313" key="4">
    <source>
        <dbReference type="EMBL" id="KAG8228247.1"/>
    </source>
</evidence>
<reference evidence="4" key="2">
    <citation type="submission" date="2017-10" db="EMBL/GenBank/DDBJ databases">
        <title>Ladona fulva Genome sequencing and assembly.</title>
        <authorList>
            <person name="Murali S."/>
            <person name="Richards S."/>
            <person name="Bandaranaike D."/>
            <person name="Bellair M."/>
            <person name="Blankenburg K."/>
            <person name="Chao H."/>
            <person name="Dinh H."/>
            <person name="Doddapaneni H."/>
            <person name="Dugan-Rocha S."/>
            <person name="Elkadiri S."/>
            <person name="Gnanaolivu R."/>
            <person name="Hernandez B."/>
            <person name="Skinner E."/>
            <person name="Javaid M."/>
            <person name="Lee S."/>
            <person name="Li M."/>
            <person name="Ming W."/>
            <person name="Munidasa M."/>
            <person name="Muniz J."/>
            <person name="Nguyen L."/>
            <person name="Hughes D."/>
            <person name="Osuji N."/>
            <person name="Pu L.-L."/>
            <person name="Puazo M."/>
            <person name="Qu C."/>
            <person name="Quiroz J."/>
            <person name="Raj R."/>
            <person name="Weissenberger G."/>
            <person name="Xin Y."/>
            <person name="Zou X."/>
            <person name="Han Y."/>
            <person name="Worley K."/>
            <person name="Muzny D."/>
            <person name="Gibbs R."/>
        </authorList>
    </citation>
    <scope>NUCLEOTIDE SEQUENCE</scope>
    <source>
        <strain evidence="4">Sampled in the wild</strain>
    </source>
</reference>
<dbReference type="GO" id="GO:0060271">
    <property type="term" value="P:cilium assembly"/>
    <property type="evidence" value="ECO:0007669"/>
    <property type="project" value="TreeGrafter"/>
</dbReference>